<accession>A0A4Y2K5R6</accession>
<dbReference type="EMBL" id="BGPR01004249">
    <property type="protein sequence ID" value="GBM97587.1"/>
    <property type="molecule type" value="Genomic_DNA"/>
</dbReference>
<dbReference type="AlphaFoldDB" id="A0A4Y2K5R6"/>
<reference evidence="1 2" key="1">
    <citation type="journal article" date="2019" name="Sci. Rep.">
        <title>Orb-weaving spider Araneus ventricosus genome elucidates the spidroin gene catalogue.</title>
        <authorList>
            <person name="Kono N."/>
            <person name="Nakamura H."/>
            <person name="Ohtoshi R."/>
            <person name="Moran D.A.P."/>
            <person name="Shinohara A."/>
            <person name="Yoshida Y."/>
            <person name="Fujiwara M."/>
            <person name="Mori M."/>
            <person name="Tomita M."/>
            <person name="Arakawa K."/>
        </authorList>
    </citation>
    <scope>NUCLEOTIDE SEQUENCE [LARGE SCALE GENOMIC DNA]</scope>
</reference>
<dbReference type="PANTHER" id="PTHR46289:SF17">
    <property type="entry name" value="HAT C-TERMINAL DIMERISATION DOMAIN-CONTAINING PROTEIN"/>
    <property type="match status" value="1"/>
</dbReference>
<gene>
    <name evidence="1" type="ORF">AVEN_121410_1</name>
</gene>
<dbReference type="PANTHER" id="PTHR46289">
    <property type="entry name" value="52 KDA REPRESSOR OF THE INHIBITOR OF THE PROTEIN KINASE-LIKE PROTEIN-RELATED"/>
    <property type="match status" value="1"/>
</dbReference>
<comment type="caution">
    <text evidence="1">The sequence shown here is derived from an EMBL/GenBank/DDBJ whole genome shotgun (WGS) entry which is preliminary data.</text>
</comment>
<dbReference type="InterPro" id="IPR052958">
    <property type="entry name" value="IFN-induced_PKR_regulator"/>
</dbReference>
<evidence type="ECO:0008006" key="3">
    <source>
        <dbReference type="Google" id="ProtNLM"/>
    </source>
</evidence>
<keyword evidence="2" id="KW-1185">Reference proteome</keyword>
<dbReference type="Proteomes" id="UP000499080">
    <property type="component" value="Unassembled WGS sequence"/>
</dbReference>
<sequence length="167" mass="19708">MCEKHEMPIRILRENKRQVDWSYVDITDPESYYRIAIFLLFMDSMVKKIQNRFLIHKHILSSFPCMVSGSGNIKDFIIFVKFYEDDFLENGAFITNEQAHAEYLPSKGQISGFLDTKSSVIRMLNRCEKEMFLNIYELLRIVALIPETTATPERSYSTLKRFNLFII</sequence>
<evidence type="ECO:0000313" key="2">
    <source>
        <dbReference type="Proteomes" id="UP000499080"/>
    </source>
</evidence>
<proteinExistence type="predicted"/>
<dbReference type="OrthoDB" id="6621209at2759"/>
<organism evidence="1 2">
    <name type="scientific">Araneus ventricosus</name>
    <name type="common">Orbweaver spider</name>
    <name type="synonym">Epeira ventricosa</name>
    <dbReference type="NCBI Taxonomy" id="182803"/>
    <lineage>
        <taxon>Eukaryota</taxon>
        <taxon>Metazoa</taxon>
        <taxon>Ecdysozoa</taxon>
        <taxon>Arthropoda</taxon>
        <taxon>Chelicerata</taxon>
        <taxon>Arachnida</taxon>
        <taxon>Araneae</taxon>
        <taxon>Araneomorphae</taxon>
        <taxon>Entelegynae</taxon>
        <taxon>Araneoidea</taxon>
        <taxon>Araneidae</taxon>
        <taxon>Araneus</taxon>
    </lineage>
</organism>
<evidence type="ECO:0000313" key="1">
    <source>
        <dbReference type="EMBL" id="GBM97587.1"/>
    </source>
</evidence>
<name>A0A4Y2K5R6_ARAVE</name>
<protein>
    <recommendedName>
        <fullName evidence="3">HAT C-terminal dimerisation domain-containing protein</fullName>
    </recommendedName>
</protein>